<dbReference type="SMART" id="SM00248">
    <property type="entry name" value="ANK"/>
    <property type="match status" value="6"/>
</dbReference>
<evidence type="ECO:0000259" key="5">
    <source>
        <dbReference type="Pfam" id="PF24883"/>
    </source>
</evidence>
<reference evidence="6 7" key="1">
    <citation type="submission" date="2019-12" db="EMBL/GenBank/DDBJ databases">
        <title>Draft genome sequence of the ascomycete Xylaria multiplex DSM 110363.</title>
        <authorList>
            <person name="Buettner E."/>
            <person name="Kellner H."/>
        </authorList>
    </citation>
    <scope>NUCLEOTIDE SEQUENCE [LARGE SCALE GENOMIC DNA]</scope>
    <source>
        <strain evidence="6 7">DSM 110363</strain>
    </source>
</reference>
<dbReference type="SUPFAM" id="SSF48403">
    <property type="entry name" value="Ankyrin repeat"/>
    <property type="match status" value="1"/>
</dbReference>
<dbReference type="Pfam" id="PF22939">
    <property type="entry name" value="WHD_GPIID"/>
    <property type="match status" value="1"/>
</dbReference>
<name>A0A7C8MM72_9PEZI</name>
<keyword evidence="7" id="KW-1185">Reference proteome</keyword>
<dbReference type="InterPro" id="IPR002110">
    <property type="entry name" value="Ankyrin_rpt"/>
</dbReference>
<evidence type="ECO:0000259" key="4">
    <source>
        <dbReference type="Pfam" id="PF22939"/>
    </source>
</evidence>
<keyword evidence="2" id="KW-0040">ANK repeat</keyword>
<keyword evidence="1" id="KW-0677">Repeat</keyword>
<dbReference type="Gene3D" id="3.40.50.300">
    <property type="entry name" value="P-loop containing nucleotide triphosphate hydrolases"/>
    <property type="match status" value="1"/>
</dbReference>
<feature type="repeat" description="ANK" evidence="2">
    <location>
        <begin position="730"/>
        <end position="751"/>
    </location>
</feature>
<dbReference type="InParanoid" id="A0A7C8MM72"/>
<dbReference type="Proteomes" id="UP000481858">
    <property type="component" value="Unassembled WGS sequence"/>
</dbReference>
<feature type="domain" description="Nephrocystin 3-like N-terminal" evidence="5">
    <location>
        <begin position="195"/>
        <end position="348"/>
    </location>
</feature>
<protein>
    <submittedName>
        <fullName evidence="6">Uncharacterized protein</fullName>
    </submittedName>
</protein>
<evidence type="ECO:0000256" key="2">
    <source>
        <dbReference type="PROSITE-ProRule" id="PRU00023"/>
    </source>
</evidence>
<dbReference type="InterPro" id="IPR054471">
    <property type="entry name" value="GPIID_WHD"/>
</dbReference>
<organism evidence="6 7">
    <name type="scientific">Xylaria multiplex</name>
    <dbReference type="NCBI Taxonomy" id="323545"/>
    <lineage>
        <taxon>Eukaryota</taxon>
        <taxon>Fungi</taxon>
        <taxon>Dikarya</taxon>
        <taxon>Ascomycota</taxon>
        <taxon>Pezizomycotina</taxon>
        <taxon>Sordariomycetes</taxon>
        <taxon>Xylariomycetidae</taxon>
        <taxon>Xylariales</taxon>
        <taxon>Xylariaceae</taxon>
        <taxon>Xylaria</taxon>
    </lineage>
</organism>
<sequence length="895" mass="99561">MDSALNVASTVTGALGLAIQLVHLTQRYTSRMVNLPRSVASYLADLTILKQLLSDIQNGLALPLATSGLGSATYLALTNELRIIEGELENLQDKLHNAQTQEARFMTRNILWPIPEDETIRWASNLRMCRERIESTIMISGLQLQLQSQSGIEELRNRTEIAEQRRENHLILDWICDESYKRKHAELISSHYPSTGQWIFVAPEFQSWVSKESGTLWCHGDPGTGKTQLTSLVVEYLLKIKKVAYFYCDYHSSGDKNITTKIAAAILRQLVNSRGNIPAAVKDMYQTLSNGRDKLKLDDITTLIRHICLSEPDVFIAVDAIDECGSYRKPVLQLLRKISNGSANLLISGRSHVTELDRVFNSYSQLEVKAPASDIRCFAEGMILSSELSELIPDNSKQDIIRHIADQASGIFLIAALKCIHLTHLSRFSEIRNAVRAHSNGLDDLYKESMERIMLQPLEKRKTATKALSWIYHAKRQLSVAELVHALAIDCNEDIPTYEDVVSEKTVLDVCAGLVLIDAKSGTLRFVHHTLQEYFQASYEMWFCGEKRYITKACLIYLRLVFPERSITDSLSSYPFMRYAAAFWGAHARDEYHGEFDHIALATFHNTSTLEKISSLIDNNQVSRKTLAMFPCQNLAVQMSARFGALEVLKMLLRHQHSVEGADPSGRTALHWAARGGFVNIAQALLREGAEASPKTNNGMTPFHWAAKHGHEKVIDELMPRINPSEATQDGRTALHWASSQGHISVVKKLLAGNRIDVGCQSIDGWTPLHWAACSGKKAVVMYGANSGQGAGNSPAVPREVLSLSGGESSGHEEVTEFLLKSGADPNLRNTENQTALHWAAVSGNARIVSLILSHGAELTTRDIHGLTAWQFAVENKADDTVINLVAPPNEWKEA</sequence>
<dbReference type="Pfam" id="PF13637">
    <property type="entry name" value="Ank_4"/>
    <property type="match status" value="1"/>
</dbReference>
<dbReference type="OrthoDB" id="426293at2759"/>
<evidence type="ECO:0000256" key="1">
    <source>
        <dbReference type="ARBA" id="ARBA00022737"/>
    </source>
</evidence>
<feature type="coiled-coil region" evidence="3">
    <location>
        <begin position="74"/>
        <end position="108"/>
    </location>
</feature>
<feature type="repeat" description="ANK" evidence="2">
    <location>
        <begin position="698"/>
        <end position="719"/>
    </location>
</feature>
<evidence type="ECO:0000256" key="3">
    <source>
        <dbReference type="SAM" id="Coils"/>
    </source>
</evidence>
<dbReference type="PANTHER" id="PTHR10039">
    <property type="entry name" value="AMELOGENIN"/>
    <property type="match status" value="1"/>
</dbReference>
<keyword evidence="3" id="KW-0175">Coiled coil</keyword>
<dbReference type="Gene3D" id="1.25.40.20">
    <property type="entry name" value="Ankyrin repeat-containing domain"/>
    <property type="match status" value="4"/>
</dbReference>
<dbReference type="EMBL" id="WUBL01000258">
    <property type="protein sequence ID" value="KAF2962895.1"/>
    <property type="molecule type" value="Genomic_DNA"/>
</dbReference>
<accession>A0A7C8MM72</accession>
<dbReference type="Pfam" id="PF12796">
    <property type="entry name" value="Ank_2"/>
    <property type="match status" value="2"/>
</dbReference>
<dbReference type="AlphaFoldDB" id="A0A7C8MM72"/>
<dbReference type="Pfam" id="PF24883">
    <property type="entry name" value="NPHP3_N"/>
    <property type="match status" value="1"/>
</dbReference>
<evidence type="ECO:0000313" key="7">
    <source>
        <dbReference type="Proteomes" id="UP000481858"/>
    </source>
</evidence>
<gene>
    <name evidence="6" type="ORF">GQX73_g10676</name>
</gene>
<evidence type="ECO:0000313" key="6">
    <source>
        <dbReference type="EMBL" id="KAF2962895.1"/>
    </source>
</evidence>
<dbReference type="PROSITE" id="PS50088">
    <property type="entry name" value="ANK_REPEAT"/>
    <property type="match status" value="4"/>
</dbReference>
<feature type="repeat" description="ANK" evidence="2">
    <location>
        <begin position="665"/>
        <end position="697"/>
    </location>
</feature>
<dbReference type="PRINTS" id="PR01415">
    <property type="entry name" value="ANKYRIN"/>
</dbReference>
<dbReference type="PROSITE" id="PS50297">
    <property type="entry name" value="ANK_REP_REGION"/>
    <property type="match status" value="4"/>
</dbReference>
<dbReference type="SUPFAM" id="SSF52540">
    <property type="entry name" value="P-loop containing nucleoside triphosphate hydrolases"/>
    <property type="match status" value="1"/>
</dbReference>
<comment type="caution">
    <text evidence="6">The sequence shown here is derived from an EMBL/GenBank/DDBJ whole genome shotgun (WGS) entry which is preliminary data.</text>
</comment>
<feature type="domain" description="GPI inositol-deacylase winged helix" evidence="4">
    <location>
        <begin position="454"/>
        <end position="535"/>
    </location>
</feature>
<dbReference type="InterPro" id="IPR036770">
    <property type="entry name" value="Ankyrin_rpt-contain_sf"/>
</dbReference>
<proteinExistence type="predicted"/>
<dbReference type="InterPro" id="IPR027417">
    <property type="entry name" value="P-loop_NTPase"/>
</dbReference>
<dbReference type="InterPro" id="IPR056884">
    <property type="entry name" value="NPHP3-like_N"/>
</dbReference>
<dbReference type="PANTHER" id="PTHR10039:SF15">
    <property type="entry name" value="NACHT DOMAIN-CONTAINING PROTEIN"/>
    <property type="match status" value="1"/>
</dbReference>
<feature type="repeat" description="ANK" evidence="2">
    <location>
        <begin position="832"/>
        <end position="864"/>
    </location>
</feature>